<dbReference type="InterPro" id="IPR036736">
    <property type="entry name" value="ACP-like_sf"/>
</dbReference>
<keyword evidence="6 13" id="KW-0436">Ligase</keyword>
<dbReference type="GO" id="GO:0070566">
    <property type="term" value="F:adenylyltransferase activity"/>
    <property type="evidence" value="ECO:0007669"/>
    <property type="project" value="TreeGrafter"/>
</dbReference>
<dbReference type="InterPro" id="IPR000873">
    <property type="entry name" value="AMP-dep_synth/lig_dom"/>
</dbReference>
<dbReference type="PROSITE" id="PS50075">
    <property type="entry name" value="CARRIER"/>
    <property type="match status" value="1"/>
</dbReference>
<sequence length="1236" mass="134419">MTDLDTMTIRAFPTTLNELLQLRADTTPDKTAYVFLNGPADAETATPLSYAELDQAARQVAGRLIQQGIAPNDRVLLLCQPGLDYVIGFFGVLYAGAVAVPVFPPRNRQHVPRIVGILDNAGATAIICTSSDSERFAKLLQDTAAHRIPLLDVSTIDANPLPVAATVSPSQIAFLQYTSGTTGTPKGVMVTHANILHNLGLILECVGGHDHSTMVSWLPPYHDMGLIGGILTPLYRGYRSVLMAPERFIQHPYLWLRAVSQYRADLTGAPNFAYSLCCRRVSDEQLTGLDLSSLNTTYCGAESVKPSTMQQFSQRFGAVGFDPASLVPCYGLAEGTLIVTGRRRPDPLHTLHVDLAALQQQRLQINRAFDGLDQAAAAAVQADRELMSVGMPMGQQLVKVRDPQTHACCGEDVIGEICVAGPSVAPGYWEQPEQTAATFQQALVGESTQAFMRTGDLGFFHRGELYITGRLKDMIIIAGRNYYSEDIEHSVISHQSMVVPNGCAAFTLDHDDTEKLVIVAEMERTQRKGDLEQVTRGIRDAIWARHEISPSAVILVQPGGVPKTSSGKVRRSTCRAMLCESQLKVLHHWDNGTLPAAWVAPSGETTSIPAPSQTDVDAILTWLRDYARTRIDSRTIDERRTIPPHIVLDLGNRGLLGMQIGAEYGGLGLSTTDMLRVVEQLASIDLTLAFFVGLNNTLGIRPILQHAQPALRQALLPQLATGRMLAAFALTEPGAGSNPRAIQATASLNGQGEWSLFGQKSWSGSSAWAGVINVFAKQADGSGVTGFAVLQGTPGLRMGEEELTMGVRGMIQNTVYLEDACVSDTHRLGANGAGMDIAQETMNFARLGFGATGVGGMKRCIQLLHRYAERRQVSTGLLLNNVLTRQRLGEWVQRTDALSALVKRLAHDIDQGFGVPEDSLLICKVLSSELLWKTTDELMQALGGRGYIETNLVPQMLRDARLTRIFEGPTETLLMHLGSRVLNRGDTLLQYIDGKLGGHAIAADIRHMADQILHDSLRAADQLGTETDATHWAHYWLGNIAQWGLLLAVVEQAAQSKTFDDAALTWARAQYEQAIENSLRQADLRQALPTRAMLDKQVARLTESLQDIEQTLPPALQQPDAWLQDAPPAPRAAVAMPAFDRSVKMPEPTPCTEQEVAIQAWLVGWLRARIPHQSGELNGHTTFADIGLDSILAIELMMSLTDTYGVQVDSSAAWDHPTIGALAAFVASRLASHSLV</sequence>
<dbReference type="Gene3D" id="3.40.50.12780">
    <property type="entry name" value="N-terminal domain of ligase-like"/>
    <property type="match status" value="1"/>
</dbReference>
<dbReference type="GO" id="GO:0016874">
    <property type="term" value="F:ligase activity"/>
    <property type="evidence" value="ECO:0007669"/>
    <property type="project" value="UniProtKB-KW"/>
</dbReference>
<dbReference type="InterPro" id="IPR009081">
    <property type="entry name" value="PP-bd_ACP"/>
</dbReference>
<keyword evidence="8" id="KW-0274">FAD</keyword>
<dbReference type="InterPro" id="IPR036250">
    <property type="entry name" value="AcylCo_DH-like_C"/>
</dbReference>
<dbReference type="InterPro" id="IPR040097">
    <property type="entry name" value="FAAL/FAAC"/>
</dbReference>
<comment type="similarity">
    <text evidence="2">Belongs to the ATP-dependent AMP-binding enzyme family.</text>
</comment>
<dbReference type="FunFam" id="3.40.50.12780:FF:000013">
    <property type="entry name" value="Long-chain-fatty-acid--AMP ligase FadD32"/>
    <property type="match status" value="1"/>
</dbReference>
<dbReference type="InterPro" id="IPR025110">
    <property type="entry name" value="AMP-bd_C"/>
</dbReference>
<comment type="similarity">
    <text evidence="3">Belongs to the acyl-CoA dehydrogenase family.</text>
</comment>
<dbReference type="PANTHER" id="PTHR22754:SF32">
    <property type="entry name" value="DISCO-INTERACTING PROTEIN 2"/>
    <property type="match status" value="1"/>
</dbReference>
<keyword evidence="14" id="KW-1185">Reference proteome</keyword>
<accession>A0A840MLM6</accession>
<organism evidence="13 14">
    <name type="scientific">Chitinivorax tropicus</name>
    <dbReference type="NCBI Taxonomy" id="714531"/>
    <lineage>
        <taxon>Bacteria</taxon>
        <taxon>Pseudomonadati</taxon>
        <taxon>Pseudomonadota</taxon>
        <taxon>Betaproteobacteria</taxon>
        <taxon>Chitinivorax</taxon>
    </lineage>
</organism>
<dbReference type="GO" id="GO:0005886">
    <property type="term" value="C:plasma membrane"/>
    <property type="evidence" value="ECO:0007669"/>
    <property type="project" value="TreeGrafter"/>
</dbReference>
<dbReference type="SUPFAM" id="SSF56801">
    <property type="entry name" value="Acetyl-CoA synthetase-like"/>
    <property type="match status" value="1"/>
</dbReference>
<dbReference type="Gene3D" id="1.10.1200.10">
    <property type="entry name" value="ACP-like"/>
    <property type="match status" value="1"/>
</dbReference>
<evidence type="ECO:0000313" key="14">
    <source>
        <dbReference type="Proteomes" id="UP000575898"/>
    </source>
</evidence>
<dbReference type="Gene3D" id="1.20.140.10">
    <property type="entry name" value="Butyryl-CoA Dehydrogenase, subunit A, domain 3"/>
    <property type="match status" value="1"/>
</dbReference>
<evidence type="ECO:0000256" key="7">
    <source>
        <dbReference type="ARBA" id="ARBA00022630"/>
    </source>
</evidence>
<dbReference type="Pfam" id="PF00441">
    <property type="entry name" value="Acyl-CoA_dh_1"/>
    <property type="match status" value="1"/>
</dbReference>
<dbReference type="InterPro" id="IPR046373">
    <property type="entry name" value="Acyl-CoA_Oxase/DH_mid-dom_sf"/>
</dbReference>
<dbReference type="Gene3D" id="1.10.540.10">
    <property type="entry name" value="Acyl-CoA dehydrogenase/oxidase, N-terminal domain"/>
    <property type="match status" value="1"/>
</dbReference>
<keyword evidence="4" id="KW-0596">Phosphopantetheine</keyword>
<dbReference type="InterPro" id="IPR009075">
    <property type="entry name" value="AcylCo_DH/oxidase_C"/>
</dbReference>
<dbReference type="AlphaFoldDB" id="A0A840MLM6"/>
<dbReference type="InterPro" id="IPR013786">
    <property type="entry name" value="AcylCoA_DH/ox_N"/>
</dbReference>
<name>A0A840MLM6_9PROT</name>
<evidence type="ECO:0000256" key="4">
    <source>
        <dbReference type="ARBA" id="ARBA00022450"/>
    </source>
</evidence>
<evidence type="ECO:0000256" key="3">
    <source>
        <dbReference type="ARBA" id="ARBA00009347"/>
    </source>
</evidence>
<keyword evidence="11" id="KW-0472">Membrane</keyword>
<feature type="domain" description="Carrier" evidence="12">
    <location>
        <begin position="1149"/>
        <end position="1230"/>
    </location>
</feature>
<dbReference type="SMART" id="SM01294">
    <property type="entry name" value="PKS_PP_betabranch"/>
    <property type="match status" value="1"/>
</dbReference>
<reference evidence="13 14" key="1">
    <citation type="submission" date="2020-08" db="EMBL/GenBank/DDBJ databases">
        <title>Genomic Encyclopedia of Type Strains, Phase IV (KMG-IV): sequencing the most valuable type-strain genomes for metagenomic binning, comparative biology and taxonomic classification.</title>
        <authorList>
            <person name="Goeker M."/>
        </authorList>
    </citation>
    <scope>NUCLEOTIDE SEQUENCE [LARGE SCALE GENOMIC DNA]</scope>
    <source>
        <strain evidence="13 14">DSM 27165</strain>
    </source>
</reference>
<dbReference type="GO" id="GO:0071766">
    <property type="term" value="P:Actinobacterium-type cell wall biogenesis"/>
    <property type="evidence" value="ECO:0007669"/>
    <property type="project" value="UniProtKB-ARBA"/>
</dbReference>
<dbReference type="InterPro" id="IPR045851">
    <property type="entry name" value="AMP-bd_C_sf"/>
</dbReference>
<dbReference type="EMBL" id="JACHHY010000004">
    <property type="protein sequence ID" value="MBB5017612.1"/>
    <property type="molecule type" value="Genomic_DNA"/>
</dbReference>
<comment type="cofactor">
    <cofactor evidence="1">
        <name>FAD</name>
        <dbReference type="ChEBI" id="CHEBI:57692"/>
    </cofactor>
</comment>
<dbReference type="Gene3D" id="2.40.110.10">
    <property type="entry name" value="Butyryl-CoA Dehydrogenase, subunit A, domain 2"/>
    <property type="match status" value="1"/>
</dbReference>
<dbReference type="CDD" id="cd05931">
    <property type="entry name" value="FAAL"/>
    <property type="match status" value="1"/>
</dbReference>
<proteinExistence type="inferred from homology"/>
<keyword evidence="9" id="KW-0276">Fatty acid metabolism</keyword>
<evidence type="ECO:0000256" key="9">
    <source>
        <dbReference type="ARBA" id="ARBA00022832"/>
    </source>
</evidence>
<dbReference type="PROSITE" id="PS00455">
    <property type="entry name" value="AMP_BINDING"/>
    <property type="match status" value="1"/>
</dbReference>
<dbReference type="Proteomes" id="UP000575898">
    <property type="component" value="Unassembled WGS sequence"/>
</dbReference>
<evidence type="ECO:0000256" key="8">
    <source>
        <dbReference type="ARBA" id="ARBA00022827"/>
    </source>
</evidence>
<dbReference type="SUPFAM" id="SSF56645">
    <property type="entry name" value="Acyl-CoA dehydrogenase NM domain-like"/>
    <property type="match status" value="1"/>
</dbReference>
<dbReference type="Pfam" id="PF00501">
    <property type="entry name" value="AMP-binding"/>
    <property type="match status" value="1"/>
</dbReference>
<dbReference type="GO" id="GO:0031177">
    <property type="term" value="F:phosphopantetheine binding"/>
    <property type="evidence" value="ECO:0007669"/>
    <property type="project" value="InterPro"/>
</dbReference>
<keyword evidence="7" id="KW-0285">Flavoprotein</keyword>
<dbReference type="Pfam" id="PF02771">
    <property type="entry name" value="Acyl-CoA_dh_N"/>
    <property type="match status" value="1"/>
</dbReference>
<gene>
    <name evidence="13" type="ORF">HNQ59_000881</name>
</gene>
<comment type="caution">
    <text evidence="13">The sequence shown here is derived from an EMBL/GenBank/DDBJ whole genome shotgun (WGS) entry which is preliminary data.</text>
</comment>
<evidence type="ECO:0000259" key="12">
    <source>
        <dbReference type="PROSITE" id="PS50075"/>
    </source>
</evidence>
<keyword evidence="11" id="KW-0812">Transmembrane</keyword>
<dbReference type="InterPro" id="IPR037069">
    <property type="entry name" value="AcylCoA_DH/ox_N_sf"/>
</dbReference>
<dbReference type="SUPFAM" id="SSF47336">
    <property type="entry name" value="ACP-like"/>
    <property type="match status" value="1"/>
</dbReference>
<feature type="transmembrane region" description="Helical" evidence="11">
    <location>
        <begin position="83"/>
        <end position="103"/>
    </location>
</feature>
<keyword evidence="5" id="KW-0597">Phosphoprotein</keyword>
<dbReference type="InterPro" id="IPR009100">
    <property type="entry name" value="AcylCoA_DH/oxidase_NM_dom_sf"/>
</dbReference>
<evidence type="ECO:0000256" key="2">
    <source>
        <dbReference type="ARBA" id="ARBA00006432"/>
    </source>
</evidence>
<dbReference type="Gene3D" id="3.30.300.30">
    <property type="match status" value="1"/>
</dbReference>
<protein>
    <submittedName>
        <fullName evidence="13">Acyl-CoA synthetase (AMP-forming)/AMP-acid ligase II/alkylation response protein AidB-like acyl-CoA dehydrogenase/acyl carrier protein</fullName>
    </submittedName>
</protein>
<dbReference type="InterPro" id="IPR006091">
    <property type="entry name" value="Acyl-CoA_Oxase/DH_mid-dom"/>
</dbReference>
<dbReference type="SUPFAM" id="SSF47203">
    <property type="entry name" value="Acyl-CoA dehydrogenase C-terminal domain-like"/>
    <property type="match status" value="1"/>
</dbReference>
<dbReference type="GO" id="GO:0006633">
    <property type="term" value="P:fatty acid biosynthetic process"/>
    <property type="evidence" value="ECO:0007669"/>
    <property type="project" value="TreeGrafter"/>
</dbReference>
<evidence type="ECO:0000313" key="13">
    <source>
        <dbReference type="EMBL" id="MBB5017612.1"/>
    </source>
</evidence>
<keyword evidence="10" id="KW-0443">Lipid metabolism</keyword>
<dbReference type="GO" id="GO:0016627">
    <property type="term" value="F:oxidoreductase activity, acting on the CH-CH group of donors"/>
    <property type="evidence" value="ECO:0007669"/>
    <property type="project" value="InterPro"/>
</dbReference>
<dbReference type="Pfam" id="PF02770">
    <property type="entry name" value="Acyl-CoA_dh_M"/>
    <property type="match status" value="1"/>
</dbReference>
<dbReference type="Pfam" id="PF00550">
    <property type="entry name" value="PP-binding"/>
    <property type="match status" value="1"/>
</dbReference>
<dbReference type="SMART" id="SM00823">
    <property type="entry name" value="PKS_PP"/>
    <property type="match status" value="1"/>
</dbReference>
<evidence type="ECO:0000256" key="1">
    <source>
        <dbReference type="ARBA" id="ARBA00001974"/>
    </source>
</evidence>
<evidence type="ECO:0000256" key="11">
    <source>
        <dbReference type="SAM" id="Phobius"/>
    </source>
</evidence>
<evidence type="ECO:0000256" key="5">
    <source>
        <dbReference type="ARBA" id="ARBA00022553"/>
    </source>
</evidence>
<dbReference type="InterPro" id="IPR020845">
    <property type="entry name" value="AMP-binding_CS"/>
</dbReference>
<dbReference type="PANTHER" id="PTHR22754">
    <property type="entry name" value="DISCO-INTERACTING PROTEIN 2 DIP2 -RELATED"/>
    <property type="match status" value="1"/>
</dbReference>
<evidence type="ECO:0000256" key="6">
    <source>
        <dbReference type="ARBA" id="ARBA00022598"/>
    </source>
</evidence>
<dbReference type="Pfam" id="PF23024">
    <property type="entry name" value="AMP-dom_DIP2-like"/>
    <property type="match status" value="1"/>
</dbReference>
<dbReference type="InterPro" id="IPR020806">
    <property type="entry name" value="PKS_PP-bd"/>
</dbReference>
<evidence type="ECO:0000256" key="10">
    <source>
        <dbReference type="ARBA" id="ARBA00023098"/>
    </source>
</evidence>
<dbReference type="InterPro" id="IPR042099">
    <property type="entry name" value="ANL_N_sf"/>
</dbReference>
<dbReference type="GO" id="GO:0050660">
    <property type="term" value="F:flavin adenine dinucleotide binding"/>
    <property type="evidence" value="ECO:0007669"/>
    <property type="project" value="InterPro"/>
</dbReference>
<keyword evidence="11" id="KW-1133">Transmembrane helix</keyword>